<dbReference type="Proteomes" id="UP000440732">
    <property type="component" value="Unassembled WGS sequence"/>
</dbReference>
<feature type="compositionally biased region" description="Basic and acidic residues" evidence="2">
    <location>
        <begin position="49"/>
        <end position="60"/>
    </location>
</feature>
<feature type="region of interest" description="Disordered" evidence="2">
    <location>
        <begin position="1717"/>
        <end position="1747"/>
    </location>
</feature>
<feature type="region of interest" description="Disordered" evidence="2">
    <location>
        <begin position="642"/>
        <end position="668"/>
    </location>
</feature>
<feature type="region of interest" description="Disordered" evidence="2">
    <location>
        <begin position="1617"/>
        <end position="1646"/>
    </location>
</feature>
<gene>
    <name evidence="3" type="ORF">PF006_g2708</name>
</gene>
<feature type="region of interest" description="Disordered" evidence="2">
    <location>
        <begin position="2957"/>
        <end position="2981"/>
    </location>
</feature>
<dbReference type="Gene3D" id="1.25.10.10">
    <property type="entry name" value="Leucine-rich Repeat Variant"/>
    <property type="match status" value="1"/>
</dbReference>
<feature type="coiled-coil region" evidence="1">
    <location>
        <begin position="820"/>
        <end position="847"/>
    </location>
</feature>
<feature type="compositionally biased region" description="Basic and acidic residues" evidence="2">
    <location>
        <begin position="471"/>
        <end position="486"/>
    </location>
</feature>
<feature type="region of interest" description="Disordered" evidence="2">
    <location>
        <begin position="2804"/>
        <end position="2837"/>
    </location>
</feature>
<feature type="region of interest" description="Disordered" evidence="2">
    <location>
        <begin position="1860"/>
        <end position="1910"/>
    </location>
</feature>
<feature type="compositionally biased region" description="Low complexity" evidence="2">
    <location>
        <begin position="2734"/>
        <end position="2756"/>
    </location>
</feature>
<feature type="region of interest" description="Disordered" evidence="2">
    <location>
        <begin position="544"/>
        <end position="624"/>
    </location>
</feature>
<feature type="region of interest" description="Disordered" evidence="2">
    <location>
        <begin position="687"/>
        <end position="817"/>
    </location>
</feature>
<dbReference type="InterPro" id="IPR016024">
    <property type="entry name" value="ARM-type_fold"/>
</dbReference>
<feature type="compositionally biased region" description="Polar residues" evidence="2">
    <location>
        <begin position="2891"/>
        <end position="2903"/>
    </location>
</feature>
<accession>A0A6A3UPF9</accession>
<feature type="region of interest" description="Disordered" evidence="2">
    <location>
        <begin position="1261"/>
        <end position="1282"/>
    </location>
</feature>
<feature type="compositionally biased region" description="Acidic residues" evidence="2">
    <location>
        <begin position="2717"/>
        <end position="2730"/>
    </location>
</feature>
<evidence type="ECO:0000256" key="2">
    <source>
        <dbReference type="SAM" id="MobiDB-lite"/>
    </source>
</evidence>
<protein>
    <recommendedName>
        <fullName evidence="5">Armadillo-type fold</fullName>
    </recommendedName>
</protein>
<feature type="compositionally biased region" description="Basic and acidic residues" evidence="2">
    <location>
        <begin position="558"/>
        <end position="572"/>
    </location>
</feature>
<comment type="caution">
    <text evidence="3">The sequence shown here is derived from an EMBL/GenBank/DDBJ whole genome shotgun (WGS) entry which is preliminary data.</text>
</comment>
<feature type="compositionally biased region" description="Basic and acidic residues" evidence="2">
    <location>
        <begin position="70"/>
        <end position="82"/>
    </location>
</feature>
<feature type="compositionally biased region" description="Basic and acidic residues" evidence="2">
    <location>
        <begin position="1044"/>
        <end position="1054"/>
    </location>
</feature>
<feature type="compositionally biased region" description="Basic and acidic residues" evidence="2">
    <location>
        <begin position="1010"/>
        <end position="1030"/>
    </location>
</feature>
<feature type="compositionally biased region" description="Polar residues" evidence="2">
    <location>
        <begin position="121"/>
        <end position="134"/>
    </location>
</feature>
<feature type="region of interest" description="Disordered" evidence="2">
    <location>
        <begin position="2717"/>
        <end position="2756"/>
    </location>
</feature>
<feature type="compositionally biased region" description="Basic and acidic residues" evidence="2">
    <location>
        <begin position="1637"/>
        <end position="1646"/>
    </location>
</feature>
<dbReference type="InterPro" id="IPR011989">
    <property type="entry name" value="ARM-like"/>
</dbReference>
<feature type="region of interest" description="Disordered" evidence="2">
    <location>
        <begin position="3033"/>
        <end position="3060"/>
    </location>
</feature>
<feature type="compositionally biased region" description="Polar residues" evidence="2">
    <location>
        <begin position="2967"/>
        <end position="2979"/>
    </location>
</feature>
<feature type="region of interest" description="Disordered" evidence="2">
    <location>
        <begin position="2311"/>
        <end position="2342"/>
    </location>
</feature>
<feature type="compositionally biased region" description="Basic and acidic residues" evidence="2">
    <location>
        <begin position="1717"/>
        <end position="1727"/>
    </location>
</feature>
<feature type="region of interest" description="Disordered" evidence="2">
    <location>
        <begin position="438"/>
        <end position="517"/>
    </location>
</feature>
<organism evidence="3 4">
    <name type="scientific">Phytophthora fragariae</name>
    <dbReference type="NCBI Taxonomy" id="53985"/>
    <lineage>
        <taxon>Eukaryota</taxon>
        <taxon>Sar</taxon>
        <taxon>Stramenopiles</taxon>
        <taxon>Oomycota</taxon>
        <taxon>Peronosporomycetes</taxon>
        <taxon>Peronosporales</taxon>
        <taxon>Peronosporaceae</taxon>
        <taxon>Phytophthora</taxon>
    </lineage>
</organism>
<evidence type="ECO:0000256" key="1">
    <source>
        <dbReference type="SAM" id="Coils"/>
    </source>
</evidence>
<reference evidence="3 4" key="1">
    <citation type="submission" date="2018-08" db="EMBL/GenBank/DDBJ databases">
        <title>Genomic investigation of the strawberry pathogen Phytophthora fragariae indicates pathogenicity is determined by transcriptional variation in three key races.</title>
        <authorList>
            <person name="Adams T.M."/>
            <person name="Armitage A.D."/>
            <person name="Sobczyk M.K."/>
            <person name="Bates H.J."/>
            <person name="Dunwell J.M."/>
            <person name="Nellist C.F."/>
            <person name="Harrison R.J."/>
        </authorList>
    </citation>
    <scope>NUCLEOTIDE SEQUENCE [LARGE SCALE GENOMIC DNA]</scope>
    <source>
        <strain evidence="3 4">NOV-5</strain>
    </source>
</reference>
<keyword evidence="1" id="KW-0175">Coiled coil</keyword>
<feature type="compositionally biased region" description="Low complexity" evidence="2">
    <location>
        <begin position="498"/>
        <end position="507"/>
    </location>
</feature>
<feature type="compositionally biased region" description="Basic and acidic residues" evidence="2">
    <location>
        <begin position="740"/>
        <end position="756"/>
    </location>
</feature>
<feature type="region of interest" description="Disordered" evidence="2">
    <location>
        <begin position="887"/>
        <end position="1084"/>
    </location>
</feature>
<sequence length="3299" mass="350116">MRPSSSQQLGVGDCVSVKPKPSDSGGAKRLGRVQRLRSSGAVDVFYADGRVEERVGRDRLAPSSSKTRPIRRDGPRPRAGHEDELEEKAPAPAAAEAPRRARTETATAAAPTRRRQPTETSPHTARASQQKQPASSRRPRDSSDSVAYTHKQVTEIMDAITAADADAVAVKNSLSLLLRVIRTAPRVTAECLHEQNGELRLLATIRMHSAHAVLLCYGCVLMRKLCHLSVEAAELFVQHGIVTTVAQALQSFPEDAILQASACGCLAVLTQTSDVSKHEMLSMSEPSILDLVLASLDTHREYSNLTRQVQIYACEVLTELCDYGGPPTVGALIAHDPRRKTESPMELAVALTRQSMAREDKKVTCSFCSLLLCLASNSSAAAESLREFGAIPDISVVMAKYPVDEGIIRFSAAALREIAETSLSHSPSKTVHEKARVILDEDVSPQRMSSTPALSTKRDRSQLARGATSSRSRDTSPRATGRKGESGLKSTSRRRPKSPTSRPSTSSGIPAPENTRSFGQLSHALGEAPSASFFASPVKLADDPRATTAKASRLPPPRSRDEHIRRAGEMKRRNNGTGQRDRLLMKTYGNAPLGPKTHRTGTSSDAQTDRGFSRENSSSRFSPLKNNYLGAEGVTFVIPPPLSSSQSMEQPAVSRGTKTPSRPHSARLTPLVNERVKISSARFPNSVANASEWGSGDDEWPMDTSMSTGHLRPQTAVVVTKLSDPTSRWDLPSDRAAGYKKNDRGGSRERKRERDSPIGVTNKRHSPGERPRSPPSSRMKGPSLSRSNSVIPDEDAVSDGRYGEAASGPPPRVSSDVMDMDQSMAELREFAQQLLKEEARISSLLAQTGSKSPGLNRMSFSDKLHKMIEIAESSMYERSLALSGSQGWADAATRTPPKTAEATPDDHAERPTSAARDVAKPTLDGAKASSSRKTPAVADAKIPASDAHTTPKMLSGYKKSRASTVGQKKQHKAHAKLGGVSPKADRKVVSKLDPNVQTPSIPFLEPLQVDSEKARAKQDMEPSPQEERTKFSLTADTLSAMEDSPLKKEDRDTICEESIQEDIPVTASPLDIPSNLEEKEDEPVPEHIDVKHEEDGYHDEDASRSVHSLHDVEESPIIEEIGFASPQRNDVDSGRALANISQPLVSAQDDSYEDDQHTFEPEVSFVELVAPETIPADNLLQESKLTEEAFNAERTMTDSDVEAKGGAEFENFTVPAFLSDNEHRAASFDPDVRAPVSEETTADELVTPKVADETHDMWDRKSEEDEVGGPLHPSEVEPSYCPVSEQTSKDAEIDGFEFIELPARNQNDLATLLDWSTARDTCQEIVNQGIADALVEVEAMGGVYILLPREDTVSIDLTLGDNVDDSDVLSAAKNPADNNDDIVGIESRDVYSEEKTGDAPTIAASDAALLSALQNVVSSLTPSTVLAQEILSSTFEQLTERESISREIQDDAFRIQQAPSDDVAGEIGRIVASTIAGSLNSAVEQLRSLPLDADGSAEFSQSLNELVAVAVEAVAQRIRANDDLLVVPPVERFLPATTTPVPSLALSPSNNNDSELSHRSNTSRIDNDEQSSNHSDTSRTDEGHVSVQMAKAIQDSVNGIIAMSLVSMMEQFELSKLGQDGKDPESEGDDEAVATKQVEKDPSHINEPVLREENDAILPAKAAIAVGSYVNGLIALSVQNSVERALENGSPVGGLSELTVMAVNLHDAPREEHTLLDADTRKTDTSRSKGQKSITEPVETTPQENNAEEELSVQTVIAISRSIDGIIALSLEKTVKQLCLVDTSRADPEFDDSNEGISTFSLVDDTHEVPILPTHTDQVVDAEHAILEDVSLAIRRNISAVVAVALESVLQRLQGASDQLEQQTKEEGGQASTRIVEPHDLQPALPDDDLAGPREDGTEGIEQAPQQNFWGQDDATTELQDLPVAMAISIQRSVNAILMQALENVITDLTRESGMDKPGEDGELHSKPDEYNDTRDVETIPYDHAAVMTAIEAFDQLHLPGDGDNQTSDRDAKGISIQMAIAVRWTVSGMIALAVENAIADTMLYSAAVDTPAEESPSDNYREPAPVADDIAKVISSDMAVAIRQTVDGIIERTTENVMSQIGAHTVQELVSQLVETTASLGELSLGGSAGDAVLTARKWAAPDQVSEEDESTLPIQMSLAIRQAVNGLIGLSLQAALEDAMGKTPAQLLLDPERDGSGEAVDSNLMEETRALSGSAQRSPTSVPLLDLPLASARTQLSDEKVEPSEEDQESVSVAAALAVSRTVTAVIAAGVEKMLDSMVNMGASLVAGQDTALASLTKTFSHDEHEHLTVDTGLKGTVSSSPEAVQDNEDNTQEETSGAQLSVRIPEGSEHAVNDGAYHHGAYEESLSPAMSVAVALSVRAILMEAVDKVSQRVTLPRAYKDDIEFVKAEVLETPQLENTADHLGYYRSLAHESDAVATALASVVNTMTAATLASISSTSEVHQDVVAAEADTKSQQEADPEVHDTMYQILHPISEATETPTHSITEPDELHTTSGKMFEAPEATVEEPQESSASASEDVVAATAAAAASIAVVSALSETVDAVEAESEYADDEFGDEQVTESVPEVTTDAAEEVAATEPAEVAATGEPSEVAAAVAEAVAAVSEAASEAEVAAAAEDLVSAVESAVRAAAEQQAVGETPVAAEEVFEAPEATVEEPQESSASASEDVVAATAAAAASIAVVSALSETVDAVEAESEYADDEFGDEQVTESVPEVTTDAAEEVAATEPAEVAATGEPSEVAAAVAEAVAAVSEAASEAEVAAAAEDLVSAVESAVRAAAEQQAVGATPDVAEEVSETPEPSTDVQQEPTPSASEDVAEAVAQAVEAVSEMASEVEVAAAAEDLSAVRAAAEQQAVVATPDVAEEVSETPEPSTDVQQEPTPSASEDVAEAVAQAVEAVSEMASEVEVAAAAEGLVSAVESAVRAAAEQQAVVATPDVAEEVSETPEPSTDVQQEPTPSASEDVAEAVAQAVEAVSEMASEVEVAAAAEGLVSAVESAVRAAAEQQAVVATPDVAEEVSETPEPSTDVQQEPTPSASEDVAEADFIDDAVALGKVDDYGAFAEIAPEMDSEEIEVLKEVAIEEVQTPEAVRFGDPDDTELEAEVATTTHEMVDAVEMKSTPPHVSAAAVTSAVIGTLLGLIDTVEFELEGTDCWKPDGFIDPALEDTDKELNALMSSVTPIDSGTSTPELSPRLDQKDLQEDFSVSLPKLSIATQPSTGKDDVSPEAIDANADSVRDADFVELVQLPEPSPAELSAAAISVAVVGALLDVVDAVDTDA</sequence>
<feature type="compositionally biased region" description="Polar residues" evidence="2">
    <location>
        <begin position="1731"/>
        <end position="1745"/>
    </location>
</feature>
<evidence type="ECO:0008006" key="5">
    <source>
        <dbReference type="Google" id="ProtNLM"/>
    </source>
</evidence>
<dbReference type="SUPFAM" id="SSF48371">
    <property type="entry name" value="ARM repeat"/>
    <property type="match status" value="1"/>
</dbReference>
<feature type="compositionally biased region" description="Polar residues" evidence="2">
    <location>
        <begin position="614"/>
        <end position="624"/>
    </location>
</feature>
<evidence type="ECO:0000313" key="4">
    <source>
        <dbReference type="Proteomes" id="UP000440732"/>
    </source>
</evidence>
<feature type="region of interest" description="Disordered" evidence="2">
    <location>
        <begin position="1951"/>
        <end position="1974"/>
    </location>
</feature>
<feature type="region of interest" description="Disordered" evidence="2">
    <location>
        <begin position="1539"/>
        <end position="1585"/>
    </location>
</feature>
<feature type="region of interest" description="Disordered" evidence="2">
    <location>
        <begin position="2881"/>
        <end position="2903"/>
    </location>
</feature>
<evidence type="ECO:0000313" key="3">
    <source>
        <dbReference type="EMBL" id="KAE9153137.1"/>
    </source>
</evidence>
<feature type="compositionally biased region" description="Polar residues" evidence="2">
    <location>
        <begin position="1539"/>
        <end position="1575"/>
    </location>
</feature>
<name>A0A6A3UPF9_9STRA</name>
<feature type="compositionally biased region" description="Polar residues" evidence="2">
    <location>
        <begin position="2820"/>
        <end position="2832"/>
    </location>
</feature>
<feature type="compositionally biased region" description="Polar residues" evidence="2">
    <location>
        <begin position="3043"/>
        <end position="3057"/>
    </location>
</feature>
<feature type="region of interest" description="Disordered" evidence="2">
    <location>
        <begin position="1"/>
        <end position="145"/>
    </location>
</feature>
<proteinExistence type="predicted"/>
<dbReference type="EMBL" id="QXGA01000080">
    <property type="protein sequence ID" value="KAE9153137.1"/>
    <property type="molecule type" value="Genomic_DNA"/>
</dbReference>